<keyword evidence="9" id="KW-1185">Reference proteome</keyword>
<evidence type="ECO:0000256" key="1">
    <source>
        <dbReference type="ARBA" id="ARBA00004781"/>
    </source>
</evidence>
<name>H6SIB4_PARPM</name>
<accession>H6SIB4</accession>
<evidence type="ECO:0000313" key="9">
    <source>
        <dbReference type="Proteomes" id="UP000033220"/>
    </source>
</evidence>
<dbReference type="eggNOG" id="COG1091">
    <property type="taxonomic scope" value="Bacteria"/>
</dbReference>
<dbReference type="Proteomes" id="UP000033220">
    <property type="component" value="Chromosome DSM 122"/>
</dbReference>
<dbReference type="Gene3D" id="3.40.50.720">
    <property type="entry name" value="NAD(P)-binding Rossmann-like Domain"/>
    <property type="match status" value="1"/>
</dbReference>
<evidence type="ECO:0000256" key="5">
    <source>
        <dbReference type="ARBA" id="ARBA00048200"/>
    </source>
</evidence>
<comment type="function">
    <text evidence="6">Catalyzes the reduction of dTDP-6-deoxy-L-lyxo-4-hexulose to yield dTDP-L-rhamnose.</text>
</comment>
<evidence type="ECO:0000256" key="4">
    <source>
        <dbReference type="ARBA" id="ARBA00017099"/>
    </source>
</evidence>
<comment type="pathway">
    <text evidence="1 6">Carbohydrate biosynthesis; dTDP-L-rhamnose biosynthesis.</text>
</comment>
<gene>
    <name evidence="8" type="ORF">RSPPHO_03250</name>
</gene>
<dbReference type="PANTHER" id="PTHR10491">
    <property type="entry name" value="DTDP-4-DEHYDRORHAMNOSE REDUCTASE"/>
    <property type="match status" value="1"/>
</dbReference>
<keyword evidence="6" id="KW-0521">NADP</keyword>
<feature type="non-terminal residue" evidence="8">
    <location>
        <position position="1"/>
    </location>
</feature>
<evidence type="ECO:0000259" key="7">
    <source>
        <dbReference type="Pfam" id="PF04321"/>
    </source>
</evidence>
<dbReference type="InterPro" id="IPR029903">
    <property type="entry name" value="RmlD-like-bd"/>
</dbReference>
<evidence type="ECO:0000313" key="8">
    <source>
        <dbReference type="EMBL" id="CCG06589.1"/>
    </source>
</evidence>
<dbReference type="Pfam" id="PF04321">
    <property type="entry name" value="RmlD_sub_bind"/>
    <property type="match status" value="1"/>
</dbReference>
<proteinExistence type="inferred from homology"/>
<dbReference type="HOGENOM" id="CLU_045518_1_0_5"/>
<dbReference type="AlphaFoldDB" id="H6SIB4"/>
<keyword evidence="6" id="KW-0560">Oxidoreductase</keyword>
<organism evidence="8 9">
    <name type="scientific">Pararhodospirillum photometricum DSM 122</name>
    <dbReference type="NCBI Taxonomy" id="1150469"/>
    <lineage>
        <taxon>Bacteria</taxon>
        <taxon>Pseudomonadati</taxon>
        <taxon>Pseudomonadota</taxon>
        <taxon>Alphaproteobacteria</taxon>
        <taxon>Rhodospirillales</taxon>
        <taxon>Rhodospirillaceae</taxon>
        <taxon>Pararhodospirillum</taxon>
    </lineage>
</organism>
<dbReference type="Gene3D" id="3.90.25.10">
    <property type="entry name" value="UDP-galactose 4-epimerase, domain 1"/>
    <property type="match status" value="1"/>
</dbReference>
<evidence type="ECO:0000256" key="3">
    <source>
        <dbReference type="ARBA" id="ARBA00012929"/>
    </source>
</evidence>
<dbReference type="GO" id="GO:0019305">
    <property type="term" value="P:dTDP-rhamnose biosynthetic process"/>
    <property type="evidence" value="ECO:0007669"/>
    <property type="project" value="UniProtKB-UniPathway"/>
</dbReference>
<dbReference type="NCBIfam" id="TIGR01214">
    <property type="entry name" value="rmlD"/>
    <property type="match status" value="1"/>
</dbReference>
<feature type="domain" description="RmlD-like substrate binding" evidence="7">
    <location>
        <begin position="2"/>
        <end position="289"/>
    </location>
</feature>
<sequence length="300" mass="33285">AMKVLVLGTPGQLGHELMRASWPIGVSLAGVGHPDFDMSLEKDVLRVVAEYDPNLVINATAYTAVDKAEKEPELAFAVNRDGPRFLAQDCARRGIPVIHVSTDYVFDGTKDGWYVEEDPIAPLNVYGASKAAGELEIREIWHRHVILRTTWVYAAHGTNFVKKMLHLGAERETLSVVADQYGAPTAAADLAATITSVVAHIAQGGKAWGTYHATGSGETTWHGFAEHIFQRLEQETGRRPILHAITTDNYPTPARRPKNSRLDCTKLKNNFDIVLPHWQKSLDRVIDELFALSSRQERRS</sequence>
<dbReference type="PANTHER" id="PTHR10491:SF4">
    <property type="entry name" value="METHIONINE ADENOSYLTRANSFERASE 2 SUBUNIT BETA"/>
    <property type="match status" value="1"/>
</dbReference>
<comment type="cofactor">
    <cofactor evidence="6">
        <name>Mg(2+)</name>
        <dbReference type="ChEBI" id="CHEBI:18420"/>
    </cofactor>
    <text evidence="6">Binds 1 Mg(2+) ion per monomer.</text>
</comment>
<dbReference type="PATRIC" id="fig|1150469.3.peg.17"/>
<evidence type="ECO:0000256" key="6">
    <source>
        <dbReference type="RuleBase" id="RU364082"/>
    </source>
</evidence>
<dbReference type="SUPFAM" id="SSF51735">
    <property type="entry name" value="NAD(P)-binding Rossmann-fold domains"/>
    <property type="match status" value="1"/>
</dbReference>
<dbReference type="InterPro" id="IPR036291">
    <property type="entry name" value="NAD(P)-bd_dom_sf"/>
</dbReference>
<dbReference type="EC" id="1.1.1.133" evidence="3 6"/>
<comment type="catalytic activity">
    <reaction evidence="5 6">
        <text>dTDP-beta-L-rhamnose + NADP(+) = dTDP-4-dehydro-beta-L-rhamnose + NADPH + H(+)</text>
        <dbReference type="Rhea" id="RHEA:21796"/>
        <dbReference type="ChEBI" id="CHEBI:15378"/>
        <dbReference type="ChEBI" id="CHEBI:57510"/>
        <dbReference type="ChEBI" id="CHEBI:57783"/>
        <dbReference type="ChEBI" id="CHEBI:58349"/>
        <dbReference type="ChEBI" id="CHEBI:62830"/>
        <dbReference type="EC" id="1.1.1.133"/>
    </reaction>
</comment>
<dbReference type="UniPathway" id="UPA00124"/>
<dbReference type="GO" id="GO:0008831">
    <property type="term" value="F:dTDP-4-dehydrorhamnose reductase activity"/>
    <property type="evidence" value="ECO:0007669"/>
    <property type="project" value="UniProtKB-EC"/>
</dbReference>
<dbReference type="CDD" id="cd05254">
    <property type="entry name" value="dTDP_HR_like_SDR_e"/>
    <property type="match status" value="1"/>
</dbReference>
<reference evidence="8 9" key="1">
    <citation type="submission" date="2012-02" db="EMBL/GenBank/DDBJ databases">
        <title>Shotgun genome sequence of Phaeospirillum photometricum DSM 122.</title>
        <authorList>
            <person name="Duquesne K."/>
            <person name="Sturgis J."/>
        </authorList>
    </citation>
    <scope>NUCLEOTIDE SEQUENCE [LARGE SCALE GENOMIC DNA]</scope>
    <source>
        <strain evidence="9">DSM122</strain>
    </source>
</reference>
<dbReference type="InterPro" id="IPR005913">
    <property type="entry name" value="dTDP_dehydrorham_reduct"/>
</dbReference>
<comment type="similarity">
    <text evidence="2 6">Belongs to the dTDP-4-dehydrorhamnose reductase family.</text>
</comment>
<dbReference type="EMBL" id="HE663493">
    <property type="protein sequence ID" value="CCG06589.1"/>
    <property type="molecule type" value="Genomic_DNA"/>
</dbReference>
<protein>
    <recommendedName>
        <fullName evidence="4 6">dTDP-4-dehydrorhamnose reductase</fullName>
        <ecNumber evidence="3 6">1.1.1.133</ecNumber>
    </recommendedName>
</protein>
<evidence type="ECO:0000256" key="2">
    <source>
        <dbReference type="ARBA" id="ARBA00010944"/>
    </source>
</evidence>
<dbReference type="KEGG" id="rpm:RSPPHO_03250"/>
<dbReference type="STRING" id="1150469.RSPPHO_03250"/>